<sequence length="1156" mass="130397">MIRHDYSRVDSKRRANLSHKKKQFAKAEFHEQTYEHRLNFYILPPTAEITLEEFEQWAIDRLKVLSELEACTFRNKSPEETAEYMKSILDKYMPMRAGTSKSQHLHEERKKDHYSHFILRLAFSATEDLRRRFSRLETMLFQLRFKDDDHIERQKFVWSLNLEWEGVQETEKRELKDQLMAAAGGGMKSREEQEWFKVDWERVPMLVEQRRVFVKRGKAYVPQREQMSLVVAEFTKKLDEALELTSRALPRLDEDDRLAPILAHLSQSFTAPDAAYSSSDANIDGLSAITANAIDTLSQNFPLCMRNLHNTLRENSHLKHFGRLQYTLFLKGIGLSLDECIIFWRRSFKLMTDDKFAKEYRYNIRHAYGDVGGDSNRRGRGYTPYSCQKLLTEPLPGPGQTHGCPYRTFTPDNLISVLQRVGVNERDVLKTVREDVGKQRYHVACNRVFEWSHKREIKKVKDDGSWSATDLDTIVHPNTYFKRSWLLKHLGEGNAGIVNGGPGDKMEETPVDLSTIIIEMEFPLQQLTTDGLAVGRDQITCKQCNRHFATTSIQGGLTPFAGDRPACALCQPFLDLYKNLRTKESEHSALLNRGPKHHGRARAHDEYRNAKVALENFLIAVEAPNAPTVEVTRAGFANRVDPVHTERSYGSGEAHELRGDQQVPNRDSSSVVHSLPTENSPTSKRKPTYNSDIAILERKRIKFTEAVEERSHYRSTLEFYRGAKEYVPGRYVAAEGSELLDTSGSTLSFAKFTGQKKKGSVFVDILPKAEDQDEEGGFSVAQEEETSRGEMTQSGTEELCIKQKPDESQMNDRERRASRRSRPILPAMAKHKSNGVQFDESGDDSSRVSSLIVVLKTPSFIAADKLIDEEGSIKISEHTDDHQAATEAEEAANINNIVMNIQREMSHLQEAAVSPKYKKMVAVAVRGFADTLQPLIALDDTGPNRARVVEETQDEDTIYFEAHDTINQDASRDRQGPAEALEQGEIMLDEVQAKHNDRDLQESDIDFIPVDTLSHVHLLSPINGERQETSTQNKRGSRVSKSQSPIAHTSSEAASDTSLQLLKVDYEGPNYPPAETCEDSPTLDLQQSLETLLTTMPNLDRTGDCYSDLVNGTTCESKEVSTSGQPPPTIGAPGAAGTDPASLCENGAVQQSPVAP</sequence>
<evidence type="ECO:0000313" key="1">
    <source>
        <dbReference type="EMBL" id="KAJ8115604.1"/>
    </source>
</evidence>
<protein>
    <submittedName>
        <fullName evidence="1">Uncharacterized protein</fullName>
    </submittedName>
</protein>
<gene>
    <name evidence="1" type="ORF">OPT61_g2778</name>
</gene>
<organism evidence="1 2">
    <name type="scientific">Boeremia exigua</name>
    <dbReference type="NCBI Taxonomy" id="749465"/>
    <lineage>
        <taxon>Eukaryota</taxon>
        <taxon>Fungi</taxon>
        <taxon>Dikarya</taxon>
        <taxon>Ascomycota</taxon>
        <taxon>Pezizomycotina</taxon>
        <taxon>Dothideomycetes</taxon>
        <taxon>Pleosporomycetidae</taxon>
        <taxon>Pleosporales</taxon>
        <taxon>Pleosporineae</taxon>
        <taxon>Didymellaceae</taxon>
        <taxon>Boeremia</taxon>
    </lineage>
</organism>
<evidence type="ECO:0000313" key="2">
    <source>
        <dbReference type="Proteomes" id="UP001153331"/>
    </source>
</evidence>
<name>A0ACC2IKE0_9PLEO</name>
<proteinExistence type="predicted"/>
<dbReference type="Proteomes" id="UP001153331">
    <property type="component" value="Unassembled WGS sequence"/>
</dbReference>
<accession>A0ACC2IKE0</accession>
<dbReference type="EMBL" id="JAPHNI010000131">
    <property type="protein sequence ID" value="KAJ8115604.1"/>
    <property type="molecule type" value="Genomic_DNA"/>
</dbReference>
<reference evidence="1" key="1">
    <citation type="submission" date="2022-11" db="EMBL/GenBank/DDBJ databases">
        <title>Genome Sequence of Boeremia exigua.</title>
        <authorList>
            <person name="Buettner E."/>
        </authorList>
    </citation>
    <scope>NUCLEOTIDE SEQUENCE</scope>
    <source>
        <strain evidence="1">CU02</strain>
    </source>
</reference>
<comment type="caution">
    <text evidence="1">The sequence shown here is derived from an EMBL/GenBank/DDBJ whole genome shotgun (WGS) entry which is preliminary data.</text>
</comment>
<keyword evidence="2" id="KW-1185">Reference proteome</keyword>